<dbReference type="OrthoDB" id="9806150at2"/>
<dbReference type="EMBL" id="FRAE01000009">
    <property type="protein sequence ID" value="SHJ64902.1"/>
    <property type="molecule type" value="Genomic_DNA"/>
</dbReference>
<feature type="short sequence motif" description="Nudix box" evidence="5">
    <location>
        <begin position="76"/>
        <end position="98"/>
    </location>
</feature>
<dbReference type="CDD" id="cd03424">
    <property type="entry name" value="NUDIX_ADPRase_Nudt5_UGPPase_Nudt14"/>
    <property type="match status" value="1"/>
</dbReference>
<dbReference type="AlphaFoldDB" id="A0A1M6L1B6"/>
<feature type="binding site" evidence="4">
    <location>
        <position position="95"/>
    </location>
    <ligand>
        <name>Mg(2+)</name>
        <dbReference type="ChEBI" id="CHEBI:18420"/>
        <label>1</label>
    </ligand>
</feature>
<dbReference type="NCBIfam" id="TIGR00052">
    <property type="entry name" value="nudix-type nucleoside diphosphatase, YffH/AdpP family"/>
    <property type="match status" value="1"/>
</dbReference>
<evidence type="ECO:0000313" key="9">
    <source>
        <dbReference type="Proteomes" id="UP000242497"/>
    </source>
</evidence>
<keyword evidence="9" id="KW-1185">Reference proteome</keyword>
<keyword evidence="3 6" id="KW-0378">Hydrolase</keyword>
<dbReference type="STRING" id="1123349.SAMN02744037_00519"/>
<comment type="similarity">
    <text evidence="6">Belongs to the Nudix hydrolase family.</text>
</comment>
<dbReference type="PROSITE" id="PS51462">
    <property type="entry name" value="NUDIX"/>
    <property type="match status" value="1"/>
</dbReference>
<sequence>MILEEKTMSSEKIYNGKVINLRVDTVELPQHKYQKREIVEHPGAVAILALTEKKEVILVKQFRKPVEETLLELPAGKLELGEDPKECAIRELKEETGYEAEKIKFSNLFYTSAGFSNEKMYLYLATGLKEGQSCPDEDEYIEVFKVKISEALDMIKKGEIKDAKTIIGILLSKDLI</sequence>
<evidence type="ECO:0000256" key="6">
    <source>
        <dbReference type="RuleBase" id="RU003476"/>
    </source>
</evidence>
<dbReference type="GO" id="GO:0016462">
    <property type="term" value="F:pyrophosphatase activity"/>
    <property type="evidence" value="ECO:0007669"/>
    <property type="project" value="UniProtKB-ARBA"/>
</dbReference>
<comment type="subunit">
    <text evidence="2">Homodimer.</text>
</comment>
<evidence type="ECO:0000256" key="3">
    <source>
        <dbReference type="ARBA" id="ARBA00022801"/>
    </source>
</evidence>
<dbReference type="InterPro" id="IPR015797">
    <property type="entry name" value="NUDIX_hydrolase-like_dom_sf"/>
</dbReference>
<dbReference type="PANTHER" id="PTHR11839:SF18">
    <property type="entry name" value="NUDIX HYDROLASE DOMAIN-CONTAINING PROTEIN"/>
    <property type="match status" value="1"/>
</dbReference>
<dbReference type="PANTHER" id="PTHR11839">
    <property type="entry name" value="UDP/ADP-SUGAR PYROPHOSPHATASE"/>
    <property type="match status" value="1"/>
</dbReference>
<name>A0A1M6L1B6_9FIRM</name>
<dbReference type="PRINTS" id="PR00502">
    <property type="entry name" value="NUDIXFAMILY"/>
</dbReference>
<comment type="cofactor">
    <cofactor evidence="1 4">
        <name>Mg(2+)</name>
        <dbReference type="ChEBI" id="CHEBI:18420"/>
    </cofactor>
</comment>
<evidence type="ECO:0000256" key="1">
    <source>
        <dbReference type="ARBA" id="ARBA00001946"/>
    </source>
</evidence>
<gene>
    <name evidence="8" type="ORF">SAMN02744037_00519</name>
</gene>
<feature type="domain" description="Nudix hydrolase" evidence="7">
    <location>
        <begin position="39"/>
        <end position="168"/>
    </location>
</feature>
<protein>
    <submittedName>
        <fullName evidence="8">ADP-ribose pyrophosphatase</fullName>
    </submittedName>
</protein>
<reference evidence="9" key="1">
    <citation type="submission" date="2016-11" db="EMBL/GenBank/DDBJ databases">
        <authorList>
            <person name="Varghese N."/>
            <person name="Submissions S."/>
        </authorList>
    </citation>
    <scope>NUCLEOTIDE SEQUENCE [LARGE SCALE GENOMIC DNA]</scope>
    <source>
        <strain evidence="9">DSM 15518</strain>
    </source>
</reference>
<evidence type="ECO:0000256" key="4">
    <source>
        <dbReference type="PIRSR" id="PIRSR604385-2"/>
    </source>
</evidence>
<evidence type="ECO:0000259" key="7">
    <source>
        <dbReference type="PROSITE" id="PS51462"/>
    </source>
</evidence>
<feature type="binding site" evidence="4">
    <location>
        <position position="91"/>
    </location>
    <ligand>
        <name>Mg(2+)</name>
        <dbReference type="ChEBI" id="CHEBI:18420"/>
        <label>1</label>
    </ligand>
</feature>
<keyword evidence="4" id="KW-0460">Magnesium</keyword>
<dbReference type="InterPro" id="IPR020476">
    <property type="entry name" value="Nudix_hydrolase"/>
</dbReference>
<dbReference type="InterPro" id="IPR000086">
    <property type="entry name" value="NUDIX_hydrolase_dom"/>
</dbReference>
<dbReference type="InterPro" id="IPR020084">
    <property type="entry name" value="NUDIX_hydrolase_CS"/>
</dbReference>
<dbReference type="GO" id="GO:0046872">
    <property type="term" value="F:metal ion binding"/>
    <property type="evidence" value="ECO:0007669"/>
    <property type="project" value="UniProtKB-KW"/>
</dbReference>
<proteinExistence type="inferred from homology"/>
<dbReference type="Pfam" id="PF00293">
    <property type="entry name" value="NUDIX"/>
    <property type="match status" value="1"/>
</dbReference>
<dbReference type="FunFam" id="3.90.79.10:FF:000024">
    <property type="entry name" value="ADP-ribose pyrophosphatase"/>
    <property type="match status" value="1"/>
</dbReference>
<evidence type="ECO:0000256" key="5">
    <source>
        <dbReference type="PIRSR" id="PIRSR604385-3"/>
    </source>
</evidence>
<dbReference type="GO" id="GO:0005829">
    <property type="term" value="C:cytosol"/>
    <property type="evidence" value="ECO:0007669"/>
    <property type="project" value="TreeGrafter"/>
</dbReference>
<dbReference type="Gene3D" id="3.90.79.10">
    <property type="entry name" value="Nucleoside Triphosphate Pyrophosphohydrolase"/>
    <property type="match status" value="1"/>
</dbReference>
<evidence type="ECO:0000313" key="8">
    <source>
        <dbReference type="EMBL" id="SHJ64902.1"/>
    </source>
</evidence>
<dbReference type="GO" id="GO:0006753">
    <property type="term" value="P:nucleoside phosphate metabolic process"/>
    <property type="evidence" value="ECO:0007669"/>
    <property type="project" value="TreeGrafter"/>
</dbReference>
<dbReference type="Proteomes" id="UP000242497">
    <property type="component" value="Unassembled WGS sequence"/>
</dbReference>
<dbReference type="PROSITE" id="PS00893">
    <property type="entry name" value="NUDIX_BOX"/>
    <property type="match status" value="1"/>
</dbReference>
<feature type="binding site" evidence="4">
    <location>
        <position position="75"/>
    </location>
    <ligand>
        <name>Mg(2+)</name>
        <dbReference type="ChEBI" id="CHEBI:18420"/>
        <label>1</label>
    </ligand>
</feature>
<organism evidence="8 9">
    <name type="scientific">Tepidibacter formicigenes DSM 15518</name>
    <dbReference type="NCBI Taxonomy" id="1123349"/>
    <lineage>
        <taxon>Bacteria</taxon>
        <taxon>Bacillati</taxon>
        <taxon>Bacillota</taxon>
        <taxon>Clostridia</taxon>
        <taxon>Peptostreptococcales</taxon>
        <taxon>Peptostreptococcaceae</taxon>
        <taxon>Tepidibacter</taxon>
    </lineage>
</organism>
<dbReference type="SUPFAM" id="SSF55811">
    <property type="entry name" value="Nudix"/>
    <property type="match status" value="1"/>
</dbReference>
<accession>A0A1M6L1B6</accession>
<dbReference type="InterPro" id="IPR004385">
    <property type="entry name" value="NDP_pyrophosphatase"/>
</dbReference>
<evidence type="ECO:0000256" key="2">
    <source>
        <dbReference type="ARBA" id="ARBA00011738"/>
    </source>
</evidence>
<keyword evidence="4" id="KW-0479">Metal-binding</keyword>
<dbReference type="GO" id="GO:0019693">
    <property type="term" value="P:ribose phosphate metabolic process"/>
    <property type="evidence" value="ECO:0007669"/>
    <property type="project" value="TreeGrafter"/>
</dbReference>
<feature type="binding site" evidence="4">
    <location>
        <position position="139"/>
    </location>
    <ligand>
        <name>Mg(2+)</name>
        <dbReference type="ChEBI" id="CHEBI:18420"/>
        <label>1</label>
    </ligand>
</feature>
<dbReference type="RefSeq" id="WP_072887007.1">
    <property type="nucleotide sequence ID" value="NZ_FRAE01000009.1"/>
</dbReference>